<comment type="caution">
    <text evidence="1">The sequence shown here is derived from an EMBL/GenBank/DDBJ whole genome shotgun (WGS) entry which is preliminary data.</text>
</comment>
<dbReference type="Proteomes" id="UP001153076">
    <property type="component" value="Unassembled WGS sequence"/>
</dbReference>
<evidence type="ECO:0000313" key="1">
    <source>
        <dbReference type="EMBL" id="KAJ8426685.1"/>
    </source>
</evidence>
<reference evidence="1" key="1">
    <citation type="submission" date="2022-04" db="EMBL/GenBank/DDBJ databases">
        <title>Carnegiea gigantea Genome sequencing and assembly v2.</title>
        <authorList>
            <person name="Copetti D."/>
            <person name="Sanderson M.J."/>
            <person name="Burquez A."/>
            <person name="Wojciechowski M.F."/>
        </authorList>
    </citation>
    <scope>NUCLEOTIDE SEQUENCE</scope>
    <source>
        <strain evidence="1">SGP5-SGP5p</strain>
        <tissue evidence="1">Aerial part</tissue>
    </source>
</reference>
<evidence type="ECO:0000313" key="2">
    <source>
        <dbReference type="Proteomes" id="UP001153076"/>
    </source>
</evidence>
<proteinExistence type="predicted"/>
<dbReference type="AlphaFoldDB" id="A0A9Q1GU55"/>
<protein>
    <submittedName>
        <fullName evidence="1">Uncharacterized protein</fullName>
    </submittedName>
</protein>
<organism evidence="1 2">
    <name type="scientific">Carnegiea gigantea</name>
    <dbReference type="NCBI Taxonomy" id="171969"/>
    <lineage>
        <taxon>Eukaryota</taxon>
        <taxon>Viridiplantae</taxon>
        <taxon>Streptophyta</taxon>
        <taxon>Embryophyta</taxon>
        <taxon>Tracheophyta</taxon>
        <taxon>Spermatophyta</taxon>
        <taxon>Magnoliopsida</taxon>
        <taxon>eudicotyledons</taxon>
        <taxon>Gunneridae</taxon>
        <taxon>Pentapetalae</taxon>
        <taxon>Caryophyllales</taxon>
        <taxon>Cactineae</taxon>
        <taxon>Cactaceae</taxon>
        <taxon>Cactoideae</taxon>
        <taxon>Echinocereeae</taxon>
        <taxon>Carnegiea</taxon>
    </lineage>
</organism>
<sequence>MWVCQKKARRGTDFGCESEVAFYRFYELLRLIPALVDFMMRLDLTTKHKCAITPCAAVGSLFLWSFRCIKCLPSSRRLHHPVTSSSSFVMEMVLDIPFKGLELMDNILAGVDGQHFGCEKGQFMQTLNLVPNEAQFFGKNETSSPHFTAFSVLM</sequence>
<dbReference type="EMBL" id="JAKOGI010001253">
    <property type="protein sequence ID" value="KAJ8426685.1"/>
    <property type="molecule type" value="Genomic_DNA"/>
</dbReference>
<keyword evidence="2" id="KW-1185">Reference proteome</keyword>
<gene>
    <name evidence="1" type="ORF">Cgig2_018776</name>
</gene>
<accession>A0A9Q1GU55</accession>
<name>A0A9Q1GU55_9CARY</name>